<dbReference type="EMBL" id="JQSG02000003">
    <property type="protein sequence ID" value="OBS09402.1"/>
    <property type="molecule type" value="Genomic_DNA"/>
</dbReference>
<dbReference type="Gene3D" id="3.20.20.370">
    <property type="entry name" value="Glycoside hydrolase/deacetylase"/>
    <property type="match status" value="1"/>
</dbReference>
<protein>
    <recommendedName>
        <fullName evidence="4">Divergent polysaccharide deacetylase</fullName>
    </recommendedName>
</protein>
<keyword evidence="1" id="KW-0732">Signal</keyword>
<dbReference type="PANTHER" id="PTHR30105:SF2">
    <property type="entry name" value="DIVERGENT POLYSACCHARIDE DEACETYLASE SUPERFAMILY"/>
    <property type="match status" value="1"/>
</dbReference>
<proteinExistence type="predicted"/>
<evidence type="ECO:0008006" key="4">
    <source>
        <dbReference type="Google" id="ProtNLM"/>
    </source>
</evidence>
<dbReference type="OrthoDB" id="9784811at2"/>
<sequence>MRIGLRLLALLLTAAALLGEARAAEIAIIIDDVGYDRPLGLQAAELPGPVTLAFLPDTPYAASLARRAYRAGKQIMLHLPMQSLEPHPLGPGGLTLHMTRSEIRATLLADLASLPHVAGINNHMGSLLTQNAGDMAWLMQDIRQIGGLFFIDSLTTPQSAALEEARRAGIPSAARDIFLDDVREPAYIDRQLDKAIAIARARGSAIAIGHPYAATLEVLRRRLPQLAAEGVHLVTAGQLIRGRQAHLMRAGTGLAADAHAAGIKARP</sequence>
<name>A0A1A6C4A8_9GAMM</name>
<dbReference type="STRING" id="160660.BJI67_01125"/>
<evidence type="ECO:0000313" key="2">
    <source>
        <dbReference type="EMBL" id="OBS09402.1"/>
    </source>
</evidence>
<dbReference type="InterPro" id="IPR006837">
    <property type="entry name" value="Divergent_DAC"/>
</dbReference>
<dbReference type="PANTHER" id="PTHR30105">
    <property type="entry name" value="UNCHARACTERIZED YIBQ-RELATED"/>
    <property type="match status" value="1"/>
</dbReference>
<dbReference type="GO" id="GO:0005975">
    <property type="term" value="P:carbohydrate metabolic process"/>
    <property type="evidence" value="ECO:0007669"/>
    <property type="project" value="InterPro"/>
</dbReference>
<dbReference type="Proteomes" id="UP000029273">
    <property type="component" value="Unassembled WGS sequence"/>
</dbReference>
<organism evidence="2 3">
    <name type="scientific">Acidihalobacter prosperus</name>
    <dbReference type="NCBI Taxonomy" id="160660"/>
    <lineage>
        <taxon>Bacteria</taxon>
        <taxon>Pseudomonadati</taxon>
        <taxon>Pseudomonadota</taxon>
        <taxon>Gammaproteobacteria</taxon>
        <taxon>Chromatiales</taxon>
        <taxon>Ectothiorhodospiraceae</taxon>
        <taxon>Acidihalobacter</taxon>
    </lineage>
</organism>
<dbReference type="RefSeq" id="WP_038088086.1">
    <property type="nucleotide sequence ID" value="NZ_JQSG02000003.1"/>
</dbReference>
<dbReference type="SUPFAM" id="SSF88713">
    <property type="entry name" value="Glycoside hydrolase/deacetylase"/>
    <property type="match status" value="1"/>
</dbReference>
<dbReference type="Pfam" id="PF04748">
    <property type="entry name" value="Polysacc_deac_2"/>
    <property type="match status" value="1"/>
</dbReference>
<dbReference type="InterPro" id="IPR011330">
    <property type="entry name" value="Glyco_hydro/deAcase_b/a-brl"/>
</dbReference>
<evidence type="ECO:0000256" key="1">
    <source>
        <dbReference type="SAM" id="SignalP"/>
    </source>
</evidence>
<dbReference type="CDD" id="cd10936">
    <property type="entry name" value="CE4_DAC2"/>
    <property type="match status" value="1"/>
</dbReference>
<feature type="chain" id="PRO_5008343239" description="Divergent polysaccharide deacetylase" evidence="1">
    <location>
        <begin position="24"/>
        <end position="267"/>
    </location>
</feature>
<dbReference type="AlphaFoldDB" id="A0A1A6C4A8"/>
<comment type="caution">
    <text evidence="2">The sequence shown here is derived from an EMBL/GenBank/DDBJ whole genome shotgun (WGS) entry which is preliminary data.</text>
</comment>
<evidence type="ECO:0000313" key="3">
    <source>
        <dbReference type="Proteomes" id="UP000029273"/>
    </source>
</evidence>
<keyword evidence="3" id="KW-1185">Reference proteome</keyword>
<gene>
    <name evidence="2" type="ORF">Thpro_021730</name>
</gene>
<accession>A0A1A6C4A8</accession>
<reference evidence="2 3" key="1">
    <citation type="journal article" date="2014" name="Genome Announc.">
        <title>Draft Genome Sequence of the Iron-Oxidizing, Acidophilic, and Halotolerant 'Thiobacillus prosperus' Type Strain DSM 5130.</title>
        <authorList>
            <person name="Ossandon F.J."/>
            <person name="Cardenas J.P."/>
            <person name="Corbett M."/>
            <person name="Quatrini R."/>
            <person name="Holmes D.S."/>
            <person name="Watkin E."/>
        </authorList>
    </citation>
    <scope>NUCLEOTIDE SEQUENCE [LARGE SCALE GENOMIC DNA]</scope>
    <source>
        <strain evidence="2 3">DSM 5130</strain>
    </source>
</reference>
<feature type="signal peptide" evidence="1">
    <location>
        <begin position="1"/>
        <end position="23"/>
    </location>
</feature>